<dbReference type="InterPro" id="IPR005119">
    <property type="entry name" value="LysR_subst-bd"/>
</dbReference>
<evidence type="ECO:0000313" key="6">
    <source>
        <dbReference type="EMBL" id="MFC3102349.1"/>
    </source>
</evidence>
<keyword evidence="7" id="KW-1185">Reference proteome</keyword>
<dbReference type="Pfam" id="PF03466">
    <property type="entry name" value="LysR_substrate"/>
    <property type="match status" value="1"/>
</dbReference>
<dbReference type="RefSeq" id="WP_380685317.1">
    <property type="nucleotide sequence ID" value="NZ_JBHRSS010000001.1"/>
</dbReference>
<evidence type="ECO:0000259" key="5">
    <source>
        <dbReference type="PROSITE" id="PS50931"/>
    </source>
</evidence>
<keyword evidence="2" id="KW-0805">Transcription regulation</keyword>
<dbReference type="EMBL" id="JBHRSS010000001">
    <property type="protein sequence ID" value="MFC3102349.1"/>
    <property type="molecule type" value="Genomic_DNA"/>
</dbReference>
<dbReference type="Proteomes" id="UP001595462">
    <property type="component" value="Unassembled WGS sequence"/>
</dbReference>
<dbReference type="Gene3D" id="1.10.10.10">
    <property type="entry name" value="Winged helix-like DNA-binding domain superfamily/Winged helix DNA-binding domain"/>
    <property type="match status" value="1"/>
</dbReference>
<protein>
    <submittedName>
        <fullName evidence="6">LysR family transcriptional regulator</fullName>
    </submittedName>
</protein>
<dbReference type="InterPro" id="IPR036390">
    <property type="entry name" value="WH_DNA-bd_sf"/>
</dbReference>
<dbReference type="PANTHER" id="PTHR30427">
    <property type="entry name" value="TRANSCRIPTIONAL ACTIVATOR PROTEIN LYSR"/>
    <property type="match status" value="1"/>
</dbReference>
<dbReference type="InterPro" id="IPR036388">
    <property type="entry name" value="WH-like_DNA-bd_sf"/>
</dbReference>
<proteinExistence type="inferred from homology"/>
<dbReference type="SUPFAM" id="SSF53850">
    <property type="entry name" value="Periplasmic binding protein-like II"/>
    <property type="match status" value="1"/>
</dbReference>
<evidence type="ECO:0000256" key="3">
    <source>
        <dbReference type="ARBA" id="ARBA00023125"/>
    </source>
</evidence>
<accession>A0ABV7EI01</accession>
<feature type="domain" description="HTH lysR-type" evidence="5">
    <location>
        <begin position="1"/>
        <end position="58"/>
    </location>
</feature>
<dbReference type="PRINTS" id="PR00039">
    <property type="entry name" value="HTHLYSR"/>
</dbReference>
<keyword evidence="4" id="KW-0804">Transcription</keyword>
<dbReference type="PROSITE" id="PS50931">
    <property type="entry name" value="HTH_LYSR"/>
    <property type="match status" value="1"/>
</dbReference>
<evidence type="ECO:0000256" key="2">
    <source>
        <dbReference type="ARBA" id="ARBA00023015"/>
    </source>
</evidence>
<gene>
    <name evidence="6" type="ORF">ACFOSU_00420</name>
</gene>
<evidence type="ECO:0000313" key="7">
    <source>
        <dbReference type="Proteomes" id="UP001595462"/>
    </source>
</evidence>
<dbReference type="SUPFAM" id="SSF46785">
    <property type="entry name" value="Winged helix' DNA-binding domain"/>
    <property type="match status" value="1"/>
</dbReference>
<keyword evidence="3" id="KW-0238">DNA-binding</keyword>
<dbReference type="InterPro" id="IPR000847">
    <property type="entry name" value="LysR_HTH_N"/>
</dbReference>
<comment type="caution">
    <text evidence="6">The sequence shown here is derived from an EMBL/GenBank/DDBJ whole genome shotgun (WGS) entry which is preliminary data.</text>
</comment>
<name>A0ABV7EI01_9GAMM</name>
<dbReference type="Pfam" id="PF00126">
    <property type="entry name" value="HTH_1"/>
    <property type="match status" value="1"/>
</dbReference>
<comment type="similarity">
    <text evidence="1">Belongs to the LysR transcriptional regulatory family.</text>
</comment>
<evidence type="ECO:0000256" key="4">
    <source>
        <dbReference type="ARBA" id="ARBA00023163"/>
    </source>
</evidence>
<organism evidence="6 7">
    <name type="scientific">Salinisphaera aquimarina</name>
    <dbReference type="NCBI Taxonomy" id="2094031"/>
    <lineage>
        <taxon>Bacteria</taxon>
        <taxon>Pseudomonadati</taxon>
        <taxon>Pseudomonadota</taxon>
        <taxon>Gammaproteobacteria</taxon>
        <taxon>Salinisphaerales</taxon>
        <taxon>Salinisphaeraceae</taxon>
        <taxon>Salinisphaera</taxon>
    </lineage>
</organism>
<dbReference type="Gene3D" id="3.40.190.290">
    <property type="match status" value="1"/>
</dbReference>
<evidence type="ECO:0000256" key="1">
    <source>
        <dbReference type="ARBA" id="ARBA00009437"/>
    </source>
</evidence>
<reference evidence="7" key="1">
    <citation type="journal article" date="2019" name="Int. J. Syst. Evol. Microbiol.">
        <title>The Global Catalogue of Microorganisms (GCM) 10K type strain sequencing project: providing services to taxonomists for standard genome sequencing and annotation.</title>
        <authorList>
            <consortium name="The Broad Institute Genomics Platform"/>
            <consortium name="The Broad Institute Genome Sequencing Center for Infectious Disease"/>
            <person name="Wu L."/>
            <person name="Ma J."/>
        </authorList>
    </citation>
    <scope>NUCLEOTIDE SEQUENCE [LARGE SCALE GENOMIC DNA]</scope>
    <source>
        <strain evidence="7">KCTC 52640</strain>
    </source>
</reference>
<sequence length="311" mass="34267">MNIKALRLFRQIVIQGSLSAAAQSLHISQPAASRLISQLEAEVRIPLFHRSRRRLLLTEEGEQFFREAEHIVSGLDEIPRIAHDIRTRRAQRFRVLTAARIGQGLVAPALVRMRRSHPDMEIQVDVYSRMQLEKQLGIGVYDLGVISLPVAHSLLEIVATPLVKVRAEALMAADHPLAAQASISADDLASQPMLGLGPGQVWRDHIDNFLQAGGVEARHIVQSSSSLLACQMARDGAGVAVLDRLCAPSIDMTGAVMRPLTPERWVSFGYVHTERDGLSPTARIFVDCMREAVAAIREHSPADRESILPVE</sequence>
<dbReference type="PANTHER" id="PTHR30427:SF1">
    <property type="entry name" value="TRANSCRIPTIONAL ACTIVATOR PROTEIN LYSR"/>
    <property type="match status" value="1"/>
</dbReference>